<dbReference type="GO" id="GO:0005524">
    <property type="term" value="F:ATP binding"/>
    <property type="evidence" value="ECO:0007669"/>
    <property type="project" value="UniProtKB-KW"/>
</dbReference>
<keyword evidence="4" id="KW-0067">ATP-binding</keyword>
<dbReference type="InterPro" id="IPR034646">
    <property type="entry name" value="ADCK3_dom"/>
</dbReference>
<dbReference type="CDD" id="cd13970">
    <property type="entry name" value="ABC1_ADCK3"/>
    <property type="match status" value="1"/>
</dbReference>
<sequence>MSGKRLLDAIQLLNVAKNVAGKHLTIRQQQLDVFTRTSSLTKGLKQQVDNLVITAQAASALARRFDEKKPSTSWSDDRPARPANEDLINHTFQQDAGQSSQSQAHDVKIVDSKTTLSSEEARKLQRPSEFQIPAKQAAPEPTSTSDHLITSKAQDTFYSPSLSLKVGLSSLPRVKIPQEGSVAQESDPHVTSGPINSDVFHTPKSTSQEPSEDALQAVFRSPRVAGLLLSKKERNPYITNRGDQAAKHEPVQKEIIDNLTEKPKVEKDVTPTIETLPKDAQDITAEATINTETPYQMSESRVPSTRLGRIWEYGGLATSMAFGAFGEGFRRATGSGDANGSIMFSAGNMERLVAKLSKMRGAALKLGQMMSFQDSRMLPEPIAAVLQRVQDRADYMPASQRDKVLVDNLGPNWRDLFESFEEIPMAAASIGQVHGAVLKKDGRRVAIKIQYPGVADSIDSDLNNLSILLTATRLLPKGLFLDKTIANARTELAWECDYEREAQCAERFRDLLKDDSSSFVVPEIIHEASGKQVLTMERMDGIAVTKIKNFTQEQRDRIGTEILRLCLREIVEFRFMQTDPNWTNFLYNAEKNRLELLDFGASREYPSDFIETYVDTLVAAARDDRESCRTLSLKLGYLTGYESQAMVDAHIDSIMTLAEPYRGSAPDIYDFRDQTITDRVRSLIPTMLKERLAPPPEETYSLHRKLSGAFLLCAKLESRVPCKEMFREIVGRR</sequence>
<name>A0A093VC98_TALMA</name>
<dbReference type="GO" id="GO:0016740">
    <property type="term" value="F:transferase activity"/>
    <property type="evidence" value="ECO:0007669"/>
    <property type="project" value="UniProtKB-KW"/>
</dbReference>
<dbReference type="SUPFAM" id="SSF56112">
    <property type="entry name" value="Protein kinase-like (PK-like)"/>
    <property type="match status" value="1"/>
</dbReference>
<evidence type="ECO:0000259" key="6">
    <source>
        <dbReference type="Pfam" id="PF03109"/>
    </source>
</evidence>
<dbReference type="PANTHER" id="PTHR43851:SF3">
    <property type="entry name" value="COENZYME Q8"/>
    <property type="match status" value="1"/>
</dbReference>
<feature type="region of interest" description="Disordered" evidence="5">
    <location>
        <begin position="112"/>
        <end position="146"/>
    </location>
</feature>
<dbReference type="eggNOG" id="KOG1234">
    <property type="taxonomic scope" value="Eukaryota"/>
</dbReference>
<evidence type="ECO:0000256" key="1">
    <source>
        <dbReference type="ARBA" id="ARBA00009670"/>
    </source>
</evidence>
<keyword evidence="3" id="KW-0547">Nucleotide-binding</keyword>
<proteinExistence type="inferred from homology"/>
<dbReference type="HOGENOM" id="CLU_006533_5_0_1"/>
<keyword evidence="2" id="KW-0808">Transferase</keyword>
<dbReference type="InterPro" id="IPR004147">
    <property type="entry name" value="ABC1_dom"/>
</dbReference>
<dbReference type="InterPro" id="IPR051409">
    <property type="entry name" value="Atypical_kinase_ADCK"/>
</dbReference>
<accession>A0A093VC98</accession>
<reference evidence="7" key="1">
    <citation type="journal article" date="2014" name="PLoS Genet.">
        <title>Signature Gene Expression Reveals Novel Clues to the Molecular Mechanisms of Dimorphic Transition in Penicillium marneffei.</title>
        <authorList>
            <person name="Yang E."/>
            <person name="Wang G."/>
            <person name="Cai J."/>
            <person name="Woo P.C."/>
            <person name="Lau S.K."/>
            <person name="Yuen K.-Y."/>
            <person name="Chow W.-N."/>
            <person name="Lin X."/>
        </authorList>
    </citation>
    <scope>NUCLEOTIDE SEQUENCE [LARGE SCALE GENOMIC DNA]</scope>
    <source>
        <strain evidence="7">PM1</strain>
    </source>
</reference>
<dbReference type="PANTHER" id="PTHR43851">
    <property type="match status" value="1"/>
</dbReference>
<gene>
    <name evidence="7" type="ORF">GQ26_0083100</name>
</gene>
<dbReference type="InterPro" id="IPR011009">
    <property type="entry name" value="Kinase-like_dom_sf"/>
</dbReference>
<evidence type="ECO:0000313" key="7">
    <source>
        <dbReference type="EMBL" id="KFX50167.1"/>
    </source>
</evidence>
<evidence type="ECO:0000256" key="4">
    <source>
        <dbReference type="ARBA" id="ARBA00022840"/>
    </source>
</evidence>
<dbReference type="AlphaFoldDB" id="A0A093VC98"/>
<dbReference type="EMBL" id="JPOX01000008">
    <property type="protein sequence ID" value="KFX50167.1"/>
    <property type="molecule type" value="Genomic_DNA"/>
</dbReference>
<evidence type="ECO:0000256" key="2">
    <source>
        <dbReference type="ARBA" id="ARBA00022679"/>
    </source>
</evidence>
<feature type="domain" description="ABC1 atypical kinase-like" evidence="6">
    <location>
        <begin position="388"/>
        <end position="630"/>
    </location>
</feature>
<dbReference type="GO" id="GO:0006744">
    <property type="term" value="P:ubiquinone biosynthetic process"/>
    <property type="evidence" value="ECO:0007669"/>
    <property type="project" value="TreeGrafter"/>
</dbReference>
<evidence type="ECO:0000256" key="3">
    <source>
        <dbReference type="ARBA" id="ARBA00022741"/>
    </source>
</evidence>
<feature type="region of interest" description="Disordered" evidence="5">
    <location>
        <begin position="64"/>
        <end position="83"/>
    </location>
</feature>
<protein>
    <submittedName>
        <fullName evidence="7">Protein ABC1 like, mitochondrial</fullName>
    </submittedName>
</protein>
<organism evidence="7">
    <name type="scientific">Talaromyces marneffei PM1</name>
    <dbReference type="NCBI Taxonomy" id="1077442"/>
    <lineage>
        <taxon>Eukaryota</taxon>
        <taxon>Fungi</taxon>
        <taxon>Dikarya</taxon>
        <taxon>Ascomycota</taxon>
        <taxon>Pezizomycotina</taxon>
        <taxon>Eurotiomycetes</taxon>
        <taxon>Eurotiomycetidae</taxon>
        <taxon>Eurotiales</taxon>
        <taxon>Trichocomaceae</taxon>
        <taxon>Talaromyces</taxon>
        <taxon>Talaromyces sect. Talaromyces</taxon>
    </lineage>
</organism>
<dbReference type="Pfam" id="PF03109">
    <property type="entry name" value="ABC1"/>
    <property type="match status" value="1"/>
</dbReference>
<evidence type="ECO:0000256" key="5">
    <source>
        <dbReference type="SAM" id="MobiDB-lite"/>
    </source>
</evidence>
<comment type="caution">
    <text evidence="7">The sequence shown here is derived from an EMBL/GenBank/DDBJ whole genome shotgun (WGS) entry which is preliminary data.</text>
</comment>
<comment type="similarity">
    <text evidence="1">Belongs to the protein kinase superfamily. ADCK protein kinase family.</text>
</comment>